<protein>
    <submittedName>
        <fullName evidence="2">Uncharacterized protein</fullName>
    </submittedName>
</protein>
<reference evidence="2 3" key="1">
    <citation type="submission" date="2015-08" db="EMBL/GenBank/DDBJ databases">
        <title>Next Generation Sequencing and Analysis of the Genome of Puccinia sorghi L Schw, the Causal Agent of Maize Common Rust.</title>
        <authorList>
            <person name="Rochi L."/>
            <person name="Burguener G."/>
            <person name="Darino M."/>
            <person name="Turjanski A."/>
            <person name="Kreff E."/>
            <person name="Dieguez M.J."/>
            <person name="Sacco F."/>
        </authorList>
    </citation>
    <scope>NUCLEOTIDE SEQUENCE [LARGE SCALE GENOMIC DNA]</scope>
    <source>
        <strain evidence="2 3">RO10H11247</strain>
    </source>
</reference>
<evidence type="ECO:0000313" key="3">
    <source>
        <dbReference type="Proteomes" id="UP000037035"/>
    </source>
</evidence>
<evidence type="ECO:0000256" key="1">
    <source>
        <dbReference type="SAM" id="Phobius"/>
    </source>
</evidence>
<keyword evidence="1" id="KW-0812">Transmembrane</keyword>
<feature type="transmembrane region" description="Helical" evidence="1">
    <location>
        <begin position="390"/>
        <end position="411"/>
    </location>
</feature>
<keyword evidence="1" id="KW-1133">Transmembrane helix</keyword>
<dbReference type="AlphaFoldDB" id="A0A0L6UVM2"/>
<organism evidence="2 3">
    <name type="scientific">Puccinia sorghi</name>
    <dbReference type="NCBI Taxonomy" id="27349"/>
    <lineage>
        <taxon>Eukaryota</taxon>
        <taxon>Fungi</taxon>
        <taxon>Dikarya</taxon>
        <taxon>Basidiomycota</taxon>
        <taxon>Pucciniomycotina</taxon>
        <taxon>Pucciniomycetes</taxon>
        <taxon>Pucciniales</taxon>
        <taxon>Pucciniaceae</taxon>
        <taxon>Puccinia</taxon>
    </lineage>
</organism>
<gene>
    <name evidence="2" type="ORF">VP01_3622g1</name>
</gene>
<proteinExistence type="predicted"/>
<evidence type="ECO:0000313" key="2">
    <source>
        <dbReference type="EMBL" id="KNZ52302.1"/>
    </source>
</evidence>
<feature type="transmembrane region" description="Helical" evidence="1">
    <location>
        <begin position="423"/>
        <end position="442"/>
    </location>
</feature>
<keyword evidence="3" id="KW-1185">Reference proteome</keyword>
<dbReference type="Proteomes" id="UP000037035">
    <property type="component" value="Unassembled WGS sequence"/>
</dbReference>
<accession>A0A0L6UVM2</accession>
<dbReference type="VEuPathDB" id="FungiDB:VP01_3622g1"/>
<feature type="transmembrane region" description="Helical" evidence="1">
    <location>
        <begin position="83"/>
        <end position="102"/>
    </location>
</feature>
<feature type="transmembrane region" description="Helical" evidence="1">
    <location>
        <begin position="20"/>
        <end position="36"/>
    </location>
</feature>
<keyword evidence="1" id="KW-0472">Membrane</keyword>
<feature type="transmembrane region" description="Helical" evidence="1">
    <location>
        <begin position="42"/>
        <end position="62"/>
    </location>
</feature>
<comment type="caution">
    <text evidence="2">The sequence shown here is derived from an EMBL/GenBank/DDBJ whole genome shotgun (WGS) entry which is preliminary data.</text>
</comment>
<sequence>MELNSAYFRVNFMNIWGKGWPVYILILWEFLGSSIYSKVLSFGLVSLAWLCCVVSARLGLCINSAKPGFHHLWSRISPLAHGYAWLGDLLVFISYFFFKFFWKTTRCGCAGNHTYFWVVFIPIKKSVEPNQKDMRLPEPKWIFFYLMNSGLRVIFESFNCVLSWFLVFYDEMDDSRVKNEGWKACGKQVIEIRSFGWGYKRSCTQVGWDQDSNNIYKRNFMIIKFVICMGNLGFQKYEILQSKTCHRCGIIASLNTQKKTFRKPGVCRKKTHYHQICLNLTPNKIDEGIIHILRNLTRNPHLCTTNWSCNPPRPGIQRLVGNTSQKGGNQYHREHWTLPVELKGTVQLSKKNSQEHSGTLFSVHQETIFYSEKSSLVLNFKAVATKELTLFFYPFPFLTFFSSFNSSSLFSYHSFNFFSHPCLLMYFLSRIFYIISRLIFFIKNKLNQGSEKKVSGPTEVGGMMRREYYCDESLLLERIHKVHGRHMMIRGGVFIV</sequence>
<dbReference type="EMBL" id="LAVV01008638">
    <property type="protein sequence ID" value="KNZ52302.1"/>
    <property type="molecule type" value="Genomic_DNA"/>
</dbReference>
<name>A0A0L6UVM2_9BASI</name>